<sequence length="143" mass="16011">MKNMNKNELTYKSFPLQSYDKVRFADTDKLGHVNNALFFTFLETGQSEMGEFECLVEENNCGLVLASVKLDLLNEIKYPGTVEIGTGVTRIGNSSLTVYQGLFQNGENVALAESVVVQMDNATRKSKPLSDEMKEVLKKYLVE</sequence>
<dbReference type="STRING" id="1121476.SAMN02745751_03029"/>
<evidence type="ECO:0000313" key="3">
    <source>
        <dbReference type="EMBL" id="SHJ64541.1"/>
    </source>
</evidence>
<comment type="similarity">
    <text evidence="1">Belongs to the 4-hydroxybenzoyl-CoA thioesterase family.</text>
</comment>
<dbReference type="InterPro" id="IPR050563">
    <property type="entry name" value="4-hydroxybenzoyl-CoA_TE"/>
</dbReference>
<dbReference type="PANTHER" id="PTHR31793:SF27">
    <property type="entry name" value="NOVEL THIOESTERASE SUPERFAMILY DOMAIN AND SAPOSIN A-TYPE DOMAIN CONTAINING PROTEIN (0610012H03RIK)"/>
    <property type="match status" value="1"/>
</dbReference>
<dbReference type="CDD" id="cd00586">
    <property type="entry name" value="4HBT"/>
    <property type="match status" value="1"/>
</dbReference>
<dbReference type="InterPro" id="IPR029069">
    <property type="entry name" value="HotDog_dom_sf"/>
</dbReference>
<dbReference type="SUPFAM" id="SSF54637">
    <property type="entry name" value="Thioesterase/thiol ester dehydrase-isomerase"/>
    <property type="match status" value="1"/>
</dbReference>
<protein>
    <submittedName>
        <fullName evidence="3">Acyl-CoA thioester hydrolase</fullName>
    </submittedName>
</protein>
<keyword evidence="2 3" id="KW-0378">Hydrolase</keyword>
<evidence type="ECO:0000256" key="2">
    <source>
        <dbReference type="ARBA" id="ARBA00022801"/>
    </source>
</evidence>
<dbReference type="PANTHER" id="PTHR31793">
    <property type="entry name" value="4-HYDROXYBENZOYL-COA THIOESTERASE FAMILY MEMBER"/>
    <property type="match status" value="1"/>
</dbReference>
<dbReference type="EMBL" id="FQZL01000029">
    <property type="protein sequence ID" value="SHJ64541.1"/>
    <property type="molecule type" value="Genomic_DNA"/>
</dbReference>
<proteinExistence type="inferred from homology"/>
<dbReference type="AlphaFoldDB" id="A0A1M6KZZ0"/>
<evidence type="ECO:0000313" key="4">
    <source>
        <dbReference type="Proteomes" id="UP000184052"/>
    </source>
</evidence>
<dbReference type="Pfam" id="PF13279">
    <property type="entry name" value="4HBT_2"/>
    <property type="match status" value="1"/>
</dbReference>
<dbReference type="Gene3D" id="3.10.129.10">
    <property type="entry name" value="Hotdog Thioesterase"/>
    <property type="match status" value="1"/>
</dbReference>
<evidence type="ECO:0000256" key="1">
    <source>
        <dbReference type="ARBA" id="ARBA00005953"/>
    </source>
</evidence>
<gene>
    <name evidence="3" type="ORF">SAMN02745751_03029</name>
</gene>
<dbReference type="RefSeq" id="WP_245819912.1">
    <property type="nucleotide sequence ID" value="NZ_FQZL01000029.1"/>
</dbReference>
<keyword evidence="4" id="KW-1185">Reference proteome</keyword>
<dbReference type="GO" id="GO:0047617">
    <property type="term" value="F:fatty acyl-CoA hydrolase activity"/>
    <property type="evidence" value="ECO:0007669"/>
    <property type="project" value="TreeGrafter"/>
</dbReference>
<reference evidence="3 4" key="1">
    <citation type="submission" date="2016-11" db="EMBL/GenBank/DDBJ databases">
        <authorList>
            <person name="Jaros S."/>
            <person name="Januszkiewicz K."/>
            <person name="Wedrychowicz H."/>
        </authorList>
    </citation>
    <scope>NUCLEOTIDE SEQUENCE [LARGE SCALE GENOMIC DNA]</scope>
    <source>
        <strain evidence="3 4">DSM 17477</strain>
    </source>
</reference>
<organism evidence="3 4">
    <name type="scientific">Dethiosulfatibacter aminovorans DSM 17477</name>
    <dbReference type="NCBI Taxonomy" id="1121476"/>
    <lineage>
        <taxon>Bacteria</taxon>
        <taxon>Bacillati</taxon>
        <taxon>Bacillota</taxon>
        <taxon>Tissierellia</taxon>
        <taxon>Dethiosulfatibacter</taxon>
    </lineage>
</organism>
<dbReference type="Proteomes" id="UP000184052">
    <property type="component" value="Unassembled WGS sequence"/>
</dbReference>
<accession>A0A1M6KZZ0</accession>
<name>A0A1M6KZZ0_9FIRM</name>